<feature type="region of interest" description="Disordered" evidence="1">
    <location>
        <begin position="1"/>
        <end position="150"/>
    </location>
</feature>
<dbReference type="EMBL" id="JBANRG010000124">
    <property type="protein sequence ID" value="KAK7434420.1"/>
    <property type="molecule type" value="Genomic_DNA"/>
</dbReference>
<protein>
    <submittedName>
        <fullName evidence="2">Uncharacterized protein</fullName>
    </submittedName>
</protein>
<feature type="compositionally biased region" description="Acidic residues" evidence="1">
    <location>
        <begin position="127"/>
        <end position="136"/>
    </location>
</feature>
<sequence length="150" mass="14927">MTQGQRSVPQSMLDAAGLGAAATSGSGSPSPGSPPPASTATSTTAAPEKESYAAHYARPVGSSPKQSMEGGDDVYGGISGGGLAYDESEGGHGADKGLAPQAQAQASRPLSDSAHHLPNSFDRAVESDSEEEESEEGGGGGRKVLRVANE</sequence>
<organism evidence="2 3">
    <name type="scientific">Marasmiellus scandens</name>
    <dbReference type="NCBI Taxonomy" id="2682957"/>
    <lineage>
        <taxon>Eukaryota</taxon>
        <taxon>Fungi</taxon>
        <taxon>Dikarya</taxon>
        <taxon>Basidiomycota</taxon>
        <taxon>Agaricomycotina</taxon>
        <taxon>Agaricomycetes</taxon>
        <taxon>Agaricomycetidae</taxon>
        <taxon>Agaricales</taxon>
        <taxon>Marasmiineae</taxon>
        <taxon>Omphalotaceae</taxon>
        <taxon>Marasmiellus</taxon>
    </lineage>
</organism>
<accession>A0ABR1INK7</accession>
<reference evidence="2 3" key="1">
    <citation type="submission" date="2024-01" db="EMBL/GenBank/DDBJ databases">
        <title>A draft genome for the cacao thread blight pathogen Marasmiellus scandens.</title>
        <authorList>
            <person name="Baruah I.K."/>
            <person name="Leung J."/>
            <person name="Bukari Y."/>
            <person name="Amoako-Attah I."/>
            <person name="Meinhardt L.W."/>
            <person name="Bailey B.A."/>
            <person name="Cohen S.P."/>
        </authorList>
    </citation>
    <scope>NUCLEOTIDE SEQUENCE [LARGE SCALE GENOMIC DNA]</scope>
    <source>
        <strain evidence="2 3">GH-19</strain>
    </source>
</reference>
<evidence type="ECO:0000313" key="3">
    <source>
        <dbReference type="Proteomes" id="UP001498398"/>
    </source>
</evidence>
<keyword evidence="3" id="KW-1185">Reference proteome</keyword>
<evidence type="ECO:0000256" key="1">
    <source>
        <dbReference type="SAM" id="MobiDB-lite"/>
    </source>
</evidence>
<evidence type="ECO:0000313" key="2">
    <source>
        <dbReference type="EMBL" id="KAK7434420.1"/>
    </source>
</evidence>
<gene>
    <name evidence="2" type="ORF">VKT23_020189</name>
</gene>
<feature type="compositionally biased region" description="Polar residues" evidence="1">
    <location>
        <begin position="1"/>
        <end position="10"/>
    </location>
</feature>
<feature type="compositionally biased region" description="Gly residues" evidence="1">
    <location>
        <begin position="73"/>
        <end position="83"/>
    </location>
</feature>
<name>A0ABR1INK7_9AGAR</name>
<feature type="compositionally biased region" description="Low complexity" evidence="1">
    <location>
        <begin position="15"/>
        <end position="30"/>
    </location>
</feature>
<dbReference type="Proteomes" id="UP001498398">
    <property type="component" value="Unassembled WGS sequence"/>
</dbReference>
<comment type="caution">
    <text evidence="2">The sequence shown here is derived from an EMBL/GenBank/DDBJ whole genome shotgun (WGS) entry which is preliminary data.</text>
</comment>
<proteinExistence type="predicted"/>